<dbReference type="SUPFAM" id="SSF56219">
    <property type="entry name" value="DNase I-like"/>
    <property type="match status" value="1"/>
</dbReference>
<dbReference type="eggNOG" id="COG3021">
    <property type="taxonomic scope" value="Bacteria"/>
</dbReference>
<evidence type="ECO:0000313" key="6">
    <source>
        <dbReference type="Proteomes" id="UP000002945"/>
    </source>
</evidence>
<sequence length="269" mass="31230">MRYLIILLLFATTTIAQNKEITIISWNIQHFGKTKNAEEIEKIAEIVKHADIIAIQEVVTTFQGVQAVNRLTEALEKKGESWDYLISEKTNSPSRMTECYAIVWKNKHIKIKKGHEGSLVKELDKMVDREPFLVQFYVADTSFFVMNYHAKPHKRNPRPEVKELLAYVQKNYKNKKFILAGDFNLSQSEEVFKNFKLAGFKPVNIDQKTTLKLICKNASYLNYPIDNIFYTPKINATSTKIIDFVKHCDNLTASRRLSDHLPVELKFRL</sequence>
<dbReference type="Proteomes" id="UP000002945">
    <property type="component" value="Unassembled WGS sequence"/>
</dbReference>
<dbReference type="InterPro" id="IPR036691">
    <property type="entry name" value="Endo/exonu/phosph_ase_sf"/>
</dbReference>
<evidence type="ECO:0000256" key="2">
    <source>
        <dbReference type="ARBA" id="ARBA00022722"/>
    </source>
</evidence>
<dbReference type="RefSeq" id="WP_007096226.1">
    <property type="nucleotide sequence ID" value="NZ_CP142125.1"/>
</dbReference>
<dbReference type="PANTHER" id="PTHR11371">
    <property type="entry name" value="DEOXYRIBONUCLEASE"/>
    <property type="match status" value="1"/>
</dbReference>
<name>A9DNF0_9FLAO</name>
<dbReference type="InterPro" id="IPR016202">
    <property type="entry name" value="DNase_I"/>
</dbReference>
<evidence type="ECO:0000256" key="1">
    <source>
        <dbReference type="ARBA" id="ARBA00007359"/>
    </source>
</evidence>
<keyword evidence="3" id="KW-0378">Hydrolase</keyword>
<dbReference type="Gene3D" id="3.60.10.10">
    <property type="entry name" value="Endonuclease/exonuclease/phosphatase"/>
    <property type="match status" value="1"/>
</dbReference>
<dbReference type="STRING" id="391587.KAOT1_18472"/>
<dbReference type="EMBL" id="ABIB01000002">
    <property type="protein sequence ID" value="EDP97175.1"/>
    <property type="molecule type" value="Genomic_DNA"/>
</dbReference>
<evidence type="ECO:0000313" key="5">
    <source>
        <dbReference type="EMBL" id="EDP97175.1"/>
    </source>
</evidence>
<dbReference type="GO" id="GO:0004519">
    <property type="term" value="F:endonuclease activity"/>
    <property type="evidence" value="ECO:0007669"/>
    <property type="project" value="UniProtKB-KW"/>
</dbReference>
<dbReference type="SMART" id="SM00476">
    <property type="entry name" value="DNaseIc"/>
    <property type="match status" value="1"/>
</dbReference>
<keyword evidence="6" id="KW-1185">Reference proteome</keyword>
<dbReference type="GO" id="GO:0004527">
    <property type="term" value="F:exonuclease activity"/>
    <property type="evidence" value="ECO:0007669"/>
    <property type="project" value="UniProtKB-KW"/>
</dbReference>
<dbReference type="Pfam" id="PF03372">
    <property type="entry name" value="Exo_endo_phos"/>
    <property type="match status" value="1"/>
</dbReference>
<proteinExistence type="inferred from homology"/>
<protein>
    <submittedName>
        <fullName evidence="5">Endonuclease/exonuclease/phosphatase</fullName>
    </submittedName>
</protein>
<dbReference type="GO" id="GO:0004536">
    <property type="term" value="F:DNA nuclease activity"/>
    <property type="evidence" value="ECO:0007669"/>
    <property type="project" value="InterPro"/>
</dbReference>
<comment type="caution">
    <text evidence="5">The sequence shown here is derived from an EMBL/GenBank/DDBJ whole genome shotgun (WGS) entry which is preliminary data.</text>
</comment>
<dbReference type="GO" id="GO:0006308">
    <property type="term" value="P:DNA catabolic process"/>
    <property type="evidence" value="ECO:0007669"/>
    <property type="project" value="InterPro"/>
</dbReference>
<evidence type="ECO:0000259" key="4">
    <source>
        <dbReference type="Pfam" id="PF03372"/>
    </source>
</evidence>
<dbReference type="PANTHER" id="PTHR11371:SF31">
    <property type="entry name" value="EXTRACELLULAR NUCLEASE"/>
    <property type="match status" value="1"/>
</dbReference>
<comment type="similarity">
    <text evidence="1">Belongs to the DNase I family.</text>
</comment>
<organism evidence="5 6">
    <name type="scientific">Kordia algicida OT-1</name>
    <dbReference type="NCBI Taxonomy" id="391587"/>
    <lineage>
        <taxon>Bacteria</taxon>
        <taxon>Pseudomonadati</taxon>
        <taxon>Bacteroidota</taxon>
        <taxon>Flavobacteriia</taxon>
        <taxon>Flavobacteriales</taxon>
        <taxon>Flavobacteriaceae</taxon>
        <taxon>Kordia</taxon>
    </lineage>
</organism>
<dbReference type="OrthoDB" id="5500612at2"/>
<feature type="domain" description="Endonuclease/exonuclease/phosphatase" evidence="4">
    <location>
        <begin position="24"/>
        <end position="260"/>
    </location>
</feature>
<keyword evidence="5" id="KW-0255">Endonuclease</keyword>
<keyword evidence="5" id="KW-0269">Exonuclease</keyword>
<reference evidence="5 6" key="1">
    <citation type="journal article" date="2011" name="J. Bacteriol.">
        <title>Genome sequence of the algicidal bacterium Kordia algicida OT-1.</title>
        <authorList>
            <person name="Lee H.S."/>
            <person name="Kang S.G."/>
            <person name="Kwon K.K."/>
            <person name="Lee J.H."/>
            <person name="Kim S.J."/>
        </authorList>
    </citation>
    <scope>NUCLEOTIDE SEQUENCE [LARGE SCALE GENOMIC DNA]</scope>
    <source>
        <strain evidence="5 6">OT-1</strain>
    </source>
</reference>
<dbReference type="HOGENOM" id="CLU_043335_2_0_10"/>
<gene>
    <name evidence="5" type="ORF">KAOT1_18472</name>
</gene>
<dbReference type="AlphaFoldDB" id="A9DNF0"/>
<accession>A9DNF0</accession>
<dbReference type="InterPro" id="IPR005135">
    <property type="entry name" value="Endo/exonuclease/phosphatase"/>
</dbReference>
<evidence type="ECO:0000256" key="3">
    <source>
        <dbReference type="ARBA" id="ARBA00022801"/>
    </source>
</evidence>
<keyword evidence="2" id="KW-0540">Nuclease</keyword>
<dbReference type="CDD" id="cd10283">
    <property type="entry name" value="MnuA_DNase1-like"/>
    <property type="match status" value="1"/>
</dbReference>